<keyword evidence="1" id="KW-0378">Hydrolase</keyword>
<dbReference type="PANTHER" id="PTHR46118:SF4">
    <property type="entry name" value="PROTEIN ABHD11"/>
    <property type="match status" value="1"/>
</dbReference>
<proteinExistence type="predicted"/>
<evidence type="ECO:0000256" key="1">
    <source>
        <dbReference type="ARBA" id="ARBA00022801"/>
    </source>
</evidence>
<gene>
    <name evidence="4" type="ORF">FHS12_003281</name>
</gene>
<feature type="region of interest" description="Disordered" evidence="2">
    <location>
        <begin position="236"/>
        <end position="271"/>
    </location>
</feature>
<evidence type="ECO:0000313" key="4">
    <source>
        <dbReference type="EMBL" id="MBB3090329.1"/>
    </source>
</evidence>
<dbReference type="Proteomes" id="UP000577707">
    <property type="component" value="Unassembled WGS sequence"/>
</dbReference>
<comment type="caution">
    <text evidence="4">The sequence shown here is derived from an EMBL/GenBank/DDBJ whole genome shotgun (WGS) entry which is preliminary data.</text>
</comment>
<dbReference type="EMBL" id="JACHXG010000006">
    <property type="protein sequence ID" value="MBB3090329.1"/>
    <property type="molecule type" value="Genomic_DNA"/>
</dbReference>
<dbReference type="Gene3D" id="3.40.50.1820">
    <property type="entry name" value="alpha/beta hydrolase"/>
    <property type="match status" value="2"/>
</dbReference>
<feature type="domain" description="AB hydrolase-1" evidence="3">
    <location>
        <begin position="30"/>
        <end position="128"/>
    </location>
</feature>
<accession>A0A7W5A6W4</accession>
<dbReference type="PRINTS" id="PR00111">
    <property type="entry name" value="ABHYDROLASE"/>
</dbReference>
<evidence type="ECO:0000313" key="5">
    <source>
        <dbReference type="Proteomes" id="UP000577707"/>
    </source>
</evidence>
<dbReference type="SUPFAM" id="SSF53474">
    <property type="entry name" value="alpha/beta-Hydrolases"/>
    <property type="match status" value="1"/>
</dbReference>
<dbReference type="GO" id="GO:0016787">
    <property type="term" value="F:hydrolase activity"/>
    <property type="evidence" value="ECO:0007669"/>
    <property type="project" value="UniProtKB-KW"/>
</dbReference>
<dbReference type="Pfam" id="PF00561">
    <property type="entry name" value="Abhydrolase_1"/>
    <property type="match status" value="1"/>
</dbReference>
<sequence length="271" mass="29270">MVALTRTRLPLPGRGAAYVYDVYGPEGATPMVLLHELGGSAKRWQGLVPSFAAEHRVHAFDLRGHGDSDWASEYSHRLIADDVIVAMDSLEISGAVVVGHSTGGNVALLVAMHRPDLVSRLVIEDVVPPAPRQRRGPGRATEPMSYDWECIASLLAEATTYDAWMWEQLELLSMPTLIVAGGGNSHIPPADLEEVASRIPDADLVHFDVGHFVHRNKPAEFAEAVLGWLASRVPDTTRPASRVGSPSLRTPPALADRPCSDSEPTATRAAR</sequence>
<protein>
    <submittedName>
        <fullName evidence="4">Pimeloyl-ACP methyl ester carboxylesterase</fullName>
    </submittedName>
</protein>
<dbReference type="InterPro" id="IPR029058">
    <property type="entry name" value="AB_hydrolase_fold"/>
</dbReference>
<dbReference type="AlphaFoldDB" id="A0A7W5A6W4"/>
<dbReference type="PANTHER" id="PTHR46118">
    <property type="entry name" value="PROTEIN ABHD11"/>
    <property type="match status" value="1"/>
</dbReference>
<name>A0A7W5A6W4_9ACTN</name>
<dbReference type="InterPro" id="IPR000073">
    <property type="entry name" value="AB_hydrolase_1"/>
</dbReference>
<organism evidence="4 5">
    <name type="scientific">Nocardioides albus</name>
    <dbReference type="NCBI Taxonomy" id="1841"/>
    <lineage>
        <taxon>Bacteria</taxon>
        <taxon>Bacillati</taxon>
        <taxon>Actinomycetota</taxon>
        <taxon>Actinomycetes</taxon>
        <taxon>Propionibacteriales</taxon>
        <taxon>Nocardioidaceae</taxon>
        <taxon>Nocardioides</taxon>
    </lineage>
</organism>
<evidence type="ECO:0000256" key="2">
    <source>
        <dbReference type="SAM" id="MobiDB-lite"/>
    </source>
</evidence>
<dbReference type="RefSeq" id="WP_183546943.1">
    <property type="nucleotide sequence ID" value="NZ_BMQT01000006.1"/>
</dbReference>
<keyword evidence="5" id="KW-1185">Reference proteome</keyword>
<reference evidence="4 5" key="1">
    <citation type="submission" date="2020-08" db="EMBL/GenBank/DDBJ databases">
        <title>Genomic Encyclopedia of Type Strains, Phase III (KMG-III): the genomes of soil and plant-associated and newly described type strains.</title>
        <authorList>
            <person name="Whitman W."/>
        </authorList>
    </citation>
    <scope>NUCLEOTIDE SEQUENCE [LARGE SCALE GENOMIC DNA]</scope>
    <source>
        <strain evidence="4 5">CECT 3302</strain>
    </source>
</reference>
<evidence type="ECO:0000259" key="3">
    <source>
        <dbReference type="Pfam" id="PF00561"/>
    </source>
</evidence>